<feature type="transmembrane region" description="Helical" evidence="1">
    <location>
        <begin position="63"/>
        <end position="83"/>
    </location>
</feature>
<dbReference type="PANTHER" id="PTHR36840:SF1">
    <property type="entry name" value="BLL5714 PROTEIN"/>
    <property type="match status" value="1"/>
</dbReference>
<keyword evidence="3" id="KW-1185">Reference proteome</keyword>
<feature type="transmembrane region" description="Helical" evidence="1">
    <location>
        <begin position="355"/>
        <end position="381"/>
    </location>
</feature>
<dbReference type="RefSeq" id="XP_008613366.1">
    <property type="nucleotide sequence ID" value="XM_008615144.1"/>
</dbReference>
<feature type="transmembrane region" description="Helical" evidence="1">
    <location>
        <begin position="246"/>
        <end position="266"/>
    </location>
</feature>
<feature type="transmembrane region" description="Helical" evidence="1">
    <location>
        <begin position="314"/>
        <end position="335"/>
    </location>
</feature>
<keyword evidence="1" id="KW-1133">Transmembrane helix</keyword>
<feature type="transmembrane region" description="Helical" evidence="1">
    <location>
        <begin position="208"/>
        <end position="225"/>
    </location>
</feature>
<dbReference type="GeneID" id="19949953"/>
<organism evidence="2 3">
    <name type="scientific">Saprolegnia diclina (strain VS20)</name>
    <dbReference type="NCBI Taxonomy" id="1156394"/>
    <lineage>
        <taxon>Eukaryota</taxon>
        <taxon>Sar</taxon>
        <taxon>Stramenopiles</taxon>
        <taxon>Oomycota</taxon>
        <taxon>Saprolegniomycetes</taxon>
        <taxon>Saprolegniales</taxon>
        <taxon>Saprolegniaceae</taxon>
        <taxon>Saprolegnia</taxon>
    </lineage>
</organism>
<dbReference type="STRING" id="1156394.T0RLQ0"/>
<evidence type="ECO:0000313" key="3">
    <source>
        <dbReference type="Proteomes" id="UP000030762"/>
    </source>
</evidence>
<dbReference type="OrthoDB" id="191995at2759"/>
<reference evidence="2 3" key="1">
    <citation type="submission" date="2012-04" db="EMBL/GenBank/DDBJ databases">
        <title>The Genome Sequence of Saprolegnia declina VS20.</title>
        <authorList>
            <consortium name="The Broad Institute Genome Sequencing Platform"/>
            <person name="Russ C."/>
            <person name="Nusbaum C."/>
            <person name="Tyler B."/>
            <person name="van West P."/>
            <person name="Dieguez-Uribeondo J."/>
            <person name="de Bruijn I."/>
            <person name="Tripathy S."/>
            <person name="Jiang R."/>
            <person name="Young S.K."/>
            <person name="Zeng Q."/>
            <person name="Gargeya S."/>
            <person name="Fitzgerald M."/>
            <person name="Haas B."/>
            <person name="Abouelleil A."/>
            <person name="Alvarado L."/>
            <person name="Arachchi H.M."/>
            <person name="Berlin A."/>
            <person name="Chapman S.B."/>
            <person name="Goldberg J."/>
            <person name="Griggs A."/>
            <person name="Gujja S."/>
            <person name="Hansen M."/>
            <person name="Howarth C."/>
            <person name="Imamovic A."/>
            <person name="Larimer J."/>
            <person name="McCowen C."/>
            <person name="Montmayeur A."/>
            <person name="Murphy C."/>
            <person name="Neiman D."/>
            <person name="Pearson M."/>
            <person name="Priest M."/>
            <person name="Roberts A."/>
            <person name="Saif S."/>
            <person name="Shea T."/>
            <person name="Sisk P."/>
            <person name="Sykes S."/>
            <person name="Wortman J."/>
            <person name="Nusbaum C."/>
            <person name="Birren B."/>
        </authorList>
    </citation>
    <scope>NUCLEOTIDE SEQUENCE [LARGE SCALE GENOMIC DNA]</scope>
    <source>
        <strain evidence="2 3">VS20</strain>
    </source>
</reference>
<feature type="transmembrane region" description="Helical" evidence="1">
    <location>
        <begin position="89"/>
        <end position="110"/>
    </location>
</feature>
<evidence type="ECO:0000256" key="1">
    <source>
        <dbReference type="SAM" id="Phobius"/>
    </source>
</evidence>
<accession>T0RLQ0</accession>
<feature type="transmembrane region" description="Helical" evidence="1">
    <location>
        <begin position="272"/>
        <end position="293"/>
    </location>
</feature>
<dbReference type="PANTHER" id="PTHR36840">
    <property type="entry name" value="BLL5714 PROTEIN"/>
    <property type="match status" value="1"/>
</dbReference>
<sequence length="449" mass="49145">MASGQVEPVLVAKSANAAWALEPVRSKYTLERTSSLHHSVFHTPMTGRDPKERNRKSTPLEKLFDLTLVVALSAVSNVFATSMQHGDNLFQNTVLFIMLFFAVWNAWLPFTWFASMYDVDDALYRLATLGQMVGLLVVTDGIKYDKSEVIAGYVILRLSLEGLLRGRAAIYDVRHRHLTVRSMAASCTVLVGWVVLFQATLSEEMFEAYYFVLGLLDIALPSLVAHSNEVRFHAHHISERYAEFTIIIFGECLLSLSHATVLHGAHGFSYDALAILIGSMLLLFLLWWFYFFIPFGHVMDANPAAAFRIGIGHFVIHCALAAFATGLYMIAHLANEHDASGSSSGSSAPVMSTQTASLMVAIPIGLFLFALALVAGLSWAAVARSVGVGAAEVLIGVYVTPLVSLPALVFLYCVPMTLLLLEVMWMEGGAEHVATRSEPTSVKEAHDTS</sequence>
<dbReference type="InterPro" id="IPR010640">
    <property type="entry name" value="Low_temperature_requirement_A"/>
</dbReference>
<dbReference type="InParanoid" id="T0RLQ0"/>
<keyword evidence="1" id="KW-0812">Transmembrane</keyword>
<dbReference type="Proteomes" id="UP000030762">
    <property type="component" value="Unassembled WGS sequence"/>
</dbReference>
<evidence type="ECO:0000313" key="2">
    <source>
        <dbReference type="EMBL" id="EQC33243.1"/>
    </source>
</evidence>
<dbReference type="VEuPathDB" id="FungiDB:SDRG_09226"/>
<feature type="transmembrane region" description="Helical" evidence="1">
    <location>
        <begin position="178"/>
        <end position="196"/>
    </location>
</feature>
<keyword evidence="1" id="KW-0472">Membrane</keyword>
<dbReference type="AlphaFoldDB" id="T0RLQ0"/>
<gene>
    <name evidence="2" type="ORF">SDRG_09226</name>
</gene>
<dbReference type="EMBL" id="JH767160">
    <property type="protein sequence ID" value="EQC33243.1"/>
    <property type="molecule type" value="Genomic_DNA"/>
</dbReference>
<dbReference type="Pfam" id="PF06772">
    <property type="entry name" value="LtrA"/>
    <property type="match status" value="1"/>
</dbReference>
<protein>
    <submittedName>
        <fullName evidence="2">Low temperature requirement protein LtrA</fullName>
    </submittedName>
</protein>
<proteinExistence type="predicted"/>
<feature type="transmembrane region" description="Helical" evidence="1">
    <location>
        <begin position="393"/>
        <end position="421"/>
    </location>
</feature>
<name>T0RLQ0_SAPDV</name>